<evidence type="ECO:0000256" key="1">
    <source>
        <dbReference type="SAM" id="Phobius"/>
    </source>
</evidence>
<accession>A0AAX1UKB4</accession>
<dbReference type="RefSeq" id="WP_119000300.1">
    <property type="nucleotide sequence ID" value="NZ_QWGP01000012.1"/>
</dbReference>
<keyword evidence="1" id="KW-1133">Transmembrane helix</keyword>
<protein>
    <submittedName>
        <fullName evidence="2">Anti-sigma factor</fullName>
    </submittedName>
</protein>
<keyword evidence="1" id="KW-0812">Transmembrane</keyword>
<gene>
    <name evidence="2" type="ORF">D1114_12020</name>
</gene>
<evidence type="ECO:0000313" key="2">
    <source>
        <dbReference type="EMBL" id="RHZ94469.1"/>
    </source>
</evidence>
<evidence type="ECO:0000313" key="3">
    <source>
        <dbReference type="Proteomes" id="UP000266305"/>
    </source>
</evidence>
<proteinExistence type="predicted"/>
<organism evidence="2 3">
    <name type="scientific">Cereibacter sphaeroides</name>
    <name type="common">Rhodobacter sphaeroides</name>
    <dbReference type="NCBI Taxonomy" id="1063"/>
    <lineage>
        <taxon>Bacteria</taxon>
        <taxon>Pseudomonadati</taxon>
        <taxon>Pseudomonadota</taxon>
        <taxon>Alphaproteobacteria</taxon>
        <taxon>Rhodobacterales</taxon>
        <taxon>Paracoccaceae</taxon>
        <taxon>Cereibacter</taxon>
    </lineage>
</organism>
<sequence>MRTMHEPVTELDLVAYVDDQLDPWRRVAVERHLATDPEAAARVMADLQARDELRLAFAEPLPHEAPETRAAARRLARGLGLDRMLVRLAPMAAVLLLGGMIGAGVAGLGPLRVPQVVASEPPPEFIQAALEAHEAGRLRLSMQSQPAMPRLDAAEIRAKTGILLPGLPGDWHVQDVQIFPSPQGPSVEMALETPELGRLSLFAVRPGSFRVALPDEMQASGLEVAWFQIGEVAHVLVAEAAPPDALREAAEGLSRTLY</sequence>
<dbReference type="AlphaFoldDB" id="A0AAX1UKB4"/>
<comment type="caution">
    <text evidence="2">The sequence shown here is derived from an EMBL/GenBank/DDBJ whole genome shotgun (WGS) entry which is preliminary data.</text>
</comment>
<dbReference type="EMBL" id="QWGP01000012">
    <property type="protein sequence ID" value="RHZ94469.1"/>
    <property type="molecule type" value="Genomic_DNA"/>
</dbReference>
<keyword evidence="1" id="KW-0472">Membrane</keyword>
<reference evidence="2 3" key="1">
    <citation type="submission" date="2018-08" db="EMBL/GenBank/DDBJ databases">
        <title>Draft genome sequence of Rhodobacter sphaeroides FY.</title>
        <authorList>
            <person name="Rayyan A."/>
            <person name="Meyer T.E."/>
            <person name="Kyndt J.A."/>
        </authorList>
    </citation>
    <scope>NUCLEOTIDE SEQUENCE [LARGE SCALE GENOMIC DNA]</scope>
    <source>
        <strain evidence="2 3">FY</strain>
    </source>
</reference>
<name>A0AAX1UKB4_CERSP</name>
<dbReference type="Proteomes" id="UP000266305">
    <property type="component" value="Unassembled WGS sequence"/>
</dbReference>
<feature type="transmembrane region" description="Helical" evidence="1">
    <location>
        <begin position="84"/>
        <end position="109"/>
    </location>
</feature>